<feature type="compositionally biased region" description="Basic and acidic residues" evidence="3">
    <location>
        <begin position="372"/>
        <end position="381"/>
    </location>
</feature>
<feature type="coiled-coil region" evidence="2">
    <location>
        <begin position="43"/>
        <end position="70"/>
    </location>
</feature>
<keyword evidence="5" id="KW-1185">Reference proteome</keyword>
<dbReference type="PANTHER" id="PTHR16023:SF0">
    <property type="entry name" value="PROTEIN VAC14 HOMOLOG"/>
    <property type="match status" value="1"/>
</dbReference>
<evidence type="ECO:0000313" key="5">
    <source>
        <dbReference type="Proteomes" id="UP000221165"/>
    </source>
</evidence>
<dbReference type="GO" id="GO:0006661">
    <property type="term" value="P:phosphatidylinositol biosynthetic process"/>
    <property type="evidence" value="ECO:0007669"/>
    <property type="project" value="InterPro"/>
</dbReference>
<feature type="region of interest" description="Disordered" evidence="3">
    <location>
        <begin position="345"/>
        <end position="381"/>
    </location>
</feature>
<dbReference type="InterPro" id="IPR026825">
    <property type="entry name" value="Vac14"/>
</dbReference>
<feature type="repeat" description="HEAT" evidence="1">
    <location>
        <begin position="141"/>
        <end position="177"/>
    </location>
</feature>
<dbReference type="OrthoDB" id="333328at2759"/>
<dbReference type="PANTHER" id="PTHR16023">
    <property type="entry name" value="TAX1 BINDING PROTEIN-RELATED"/>
    <property type="match status" value="1"/>
</dbReference>
<name>A0A2C6JZX2_9APIC</name>
<dbReference type="GO" id="GO:0010008">
    <property type="term" value="C:endosome membrane"/>
    <property type="evidence" value="ECO:0007669"/>
    <property type="project" value="TreeGrafter"/>
</dbReference>
<comment type="caution">
    <text evidence="4">The sequence shown here is derived from an EMBL/GenBank/DDBJ whole genome shotgun (WGS) entry which is preliminary data.</text>
</comment>
<evidence type="ECO:0000256" key="3">
    <source>
        <dbReference type="SAM" id="MobiDB-lite"/>
    </source>
</evidence>
<dbReference type="SUPFAM" id="SSF48371">
    <property type="entry name" value="ARM repeat"/>
    <property type="match status" value="1"/>
</dbReference>
<dbReference type="EMBL" id="MIGC01006638">
    <property type="protein sequence ID" value="PHJ16100.1"/>
    <property type="molecule type" value="Genomic_DNA"/>
</dbReference>
<dbReference type="VEuPathDB" id="ToxoDB:CSUI_010086"/>
<protein>
    <submittedName>
        <fullName evidence="4">Heat repeat-containing protein</fullName>
    </submittedName>
</protein>
<organism evidence="4 5">
    <name type="scientific">Cystoisospora suis</name>
    <dbReference type="NCBI Taxonomy" id="483139"/>
    <lineage>
        <taxon>Eukaryota</taxon>
        <taxon>Sar</taxon>
        <taxon>Alveolata</taxon>
        <taxon>Apicomplexa</taxon>
        <taxon>Conoidasida</taxon>
        <taxon>Coccidia</taxon>
        <taxon>Eucoccidiorida</taxon>
        <taxon>Eimeriorina</taxon>
        <taxon>Sarcocystidae</taxon>
        <taxon>Cystoisospora</taxon>
    </lineage>
</organism>
<dbReference type="InterPro" id="IPR016024">
    <property type="entry name" value="ARM-type_fold"/>
</dbReference>
<accession>A0A2C6JZX2</accession>
<dbReference type="Gene3D" id="1.25.10.10">
    <property type="entry name" value="Leucine-rich Repeat Variant"/>
    <property type="match status" value="2"/>
</dbReference>
<sequence length="453" mass="51272">MYSYTTPPQSKLADLLGGNVSRLLGDKSYDKRKAAGQEIEGAVRAALEQMTAAQEQLKDLKMRQAQLGEKHPDHQPLEDQILQVWRVVSTQERCIRDIISALHEDFLLHALPNHRKGGLIAFASVAIALERSELERFLPQLIPPLLSAFSDPEPRVRYYACEALYNLLKVSWDLSLKFLNDIFDGVCKLYGDVDHDVRAGILFVDRLLKEIFVSAVNWGGKESFLLLLVKRCRVKNPFIKLLALSWIALLDSVPDIDMLQYLHLFIESLFEMLADSNRDIRHAADACVASLLEEVREGAHDRSDVRDLAAVVQVVLKSLRNPDSFCRLTALVWLQQLLSLALQPVAAPPSPTSSHGGELREEAEKVNTPGDGETKHEHQAELERRVQQQYEKRRQWQMDMQKQLQPLFAHIVDGVLQCAADREEGETRRKEETKRTLFCLLSGTLLLGQGAPY</sequence>
<dbReference type="GO" id="GO:0070772">
    <property type="term" value="C:PAS complex"/>
    <property type="evidence" value="ECO:0007669"/>
    <property type="project" value="InterPro"/>
</dbReference>
<reference evidence="4 5" key="1">
    <citation type="journal article" date="2017" name="Int. J. Parasitol.">
        <title>The genome of the protozoan parasite Cystoisospora suis and a reverse vaccinology approach to identify vaccine candidates.</title>
        <authorList>
            <person name="Palmieri N."/>
            <person name="Shrestha A."/>
            <person name="Ruttkowski B."/>
            <person name="Beck T."/>
            <person name="Vogl C."/>
            <person name="Tomley F."/>
            <person name="Blake D.P."/>
            <person name="Joachim A."/>
        </authorList>
    </citation>
    <scope>NUCLEOTIDE SEQUENCE [LARGE SCALE GENOMIC DNA]</scope>
    <source>
        <strain evidence="4 5">Wien I</strain>
    </source>
</reference>
<dbReference type="InterPro" id="IPR021133">
    <property type="entry name" value="HEAT_type_2"/>
</dbReference>
<gene>
    <name evidence="4" type="ORF">CSUI_010086</name>
</gene>
<dbReference type="RefSeq" id="XP_067917831.1">
    <property type="nucleotide sequence ID" value="XM_068070192.1"/>
</dbReference>
<dbReference type="InterPro" id="IPR011989">
    <property type="entry name" value="ARM-like"/>
</dbReference>
<evidence type="ECO:0000313" key="4">
    <source>
        <dbReference type="EMBL" id="PHJ16100.1"/>
    </source>
</evidence>
<keyword evidence="2" id="KW-0175">Coiled coil</keyword>
<dbReference type="Pfam" id="PF12755">
    <property type="entry name" value="Vac14_Fab1_bd"/>
    <property type="match status" value="1"/>
</dbReference>
<evidence type="ECO:0000256" key="2">
    <source>
        <dbReference type="SAM" id="Coils"/>
    </source>
</evidence>
<dbReference type="PROSITE" id="PS50077">
    <property type="entry name" value="HEAT_REPEAT"/>
    <property type="match status" value="1"/>
</dbReference>
<dbReference type="AlphaFoldDB" id="A0A2C6JZX2"/>
<proteinExistence type="predicted"/>
<evidence type="ECO:0000256" key="1">
    <source>
        <dbReference type="PROSITE-ProRule" id="PRU00103"/>
    </source>
</evidence>
<dbReference type="GeneID" id="94433403"/>
<dbReference type="Proteomes" id="UP000221165">
    <property type="component" value="Unassembled WGS sequence"/>
</dbReference>